<organism evidence="1 2">
    <name type="scientific">Ascaris lumbricoides</name>
    <name type="common">Giant roundworm</name>
    <dbReference type="NCBI Taxonomy" id="6252"/>
    <lineage>
        <taxon>Eukaryota</taxon>
        <taxon>Metazoa</taxon>
        <taxon>Ecdysozoa</taxon>
        <taxon>Nematoda</taxon>
        <taxon>Chromadorea</taxon>
        <taxon>Rhabditida</taxon>
        <taxon>Spirurina</taxon>
        <taxon>Ascaridomorpha</taxon>
        <taxon>Ascaridoidea</taxon>
        <taxon>Ascarididae</taxon>
        <taxon>Ascaris</taxon>
    </lineage>
</organism>
<sequence>MTFRRIATSRFIQLQSISIHWLWNSFNHYRIIFILYIWNTINQPHPQR</sequence>
<name>A0A0M3I6M9_ASCLU</name>
<protein>
    <submittedName>
        <fullName evidence="2">Uncharacterized protein</fullName>
    </submittedName>
</protein>
<accession>A0A0M3I6M9</accession>
<reference evidence="2" key="1">
    <citation type="submission" date="2017-02" db="UniProtKB">
        <authorList>
            <consortium name="WormBaseParasite"/>
        </authorList>
    </citation>
    <scope>IDENTIFICATION</scope>
</reference>
<proteinExistence type="predicted"/>
<evidence type="ECO:0000313" key="1">
    <source>
        <dbReference type="Proteomes" id="UP000036681"/>
    </source>
</evidence>
<keyword evidence="1" id="KW-1185">Reference proteome</keyword>
<dbReference type="WBParaSite" id="ALUE_0001273001-mRNA-1">
    <property type="protein sequence ID" value="ALUE_0001273001-mRNA-1"/>
    <property type="gene ID" value="ALUE_0001273001"/>
</dbReference>
<dbReference type="Proteomes" id="UP000036681">
    <property type="component" value="Unplaced"/>
</dbReference>
<dbReference type="AlphaFoldDB" id="A0A0M3I6M9"/>
<evidence type="ECO:0000313" key="2">
    <source>
        <dbReference type="WBParaSite" id="ALUE_0001273001-mRNA-1"/>
    </source>
</evidence>